<keyword evidence="12" id="KW-0489">Methyltransferase</keyword>
<dbReference type="GO" id="GO:0003864">
    <property type="term" value="F:3-methyl-2-oxobutanoate hydroxymethyltransferase activity"/>
    <property type="evidence" value="ECO:0007669"/>
    <property type="project" value="UniProtKB-UniRule"/>
</dbReference>
<comment type="catalytic activity">
    <reaction evidence="8">
        <text>(6R)-5,10-methylene-5,6,7,8-tetrahydrofolate + 3-methyl-2-oxobutanoate + H2O = 2-dehydropantoate + (6S)-5,6,7,8-tetrahydrofolate</text>
        <dbReference type="Rhea" id="RHEA:11824"/>
        <dbReference type="ChEBI" id="CHEBI:11561"/>
        <dbReference type="ChEBI" id="CHEBI:11851"/>
        <dbReference type="ChEBI" id="CHEBI:15377"/>
        <dbReference type="ChEBI" id="CHEBI:15636"/>
        <dbReference type="ChEBI" id="CHEBI:57453"/>
        <dbReference type="EC" id="2.1.2.11"/>
    </reaction>
</comment>
<keyword evidence="6 8" id="KW-0479">Metal-binding</keyword>
<dbReference type="SUPFAM" id="SSF51621">
    <property type="entry name" value="Phosphoenolpyruvate/pyruvate domain"/>
    <property type="match status" value="1"/>
</dbReference>
<dbReference type="HAMAP" id="MF_00156">
    <property type="entry name" value="PanB"/>
    <property type="match status" value="1"/>
</dbReference>
<dbReference type="NCBIfam" id="NF001452">
    <property type="entry name" value="PRK00311.1"/>
    <property type="match status" value="1"/>
</dbReference>
<evidence type="ECO:0000256" key="8">
    <source>
        <dbReference type="HAMAP-Rule" id="MF_00156"/>
    </source>
</evidence>
<dbReference type="FunFam" id="3.20.20.60:FF:000003">
    <property type="entry name" value="3-methyl-2-oxobutanoate hydroxymethyltransferase"/>
    <property type="match status" value="1"/>
</dbReference>
<name>A0A656HMA0_THINJ</name>
<organism evidence="12 13">
    <name type="scientific">Thiothrix nivea (strain ATCC 35100 / DSM 5205 / JP2)</name>
    <dbReference type="NCBI Taxonomy" id="870187"/>
    <lineage>
        <taxon>Bacteria</taxon>
        <taxon>Pseudomonadati</taxon>
        <taxon>Pseudomonadota</taxon>
        <taxon>Gammaproteobacteria</taxon>
        <taxon>Thiotrichales</taxon>
        <taxon>Thiotrichaceae</taxon>
        <taxon>Thiothrix</taxon>
    </lineage>
</organism>
<evidence type="ECO:0000256" key="3">
    <source>
        <dbReference type="ARBA" id="ARBA00011424"/>
    </source>
</evidence>
<dbReference type="InterPro" id="IPR003700">
    <property type="entry name" value="Pantoate_hydroxy_MeTrfase"/>
</dbReference>
<evidence type="ECO:0000256" key="2">
    <source>
        <dbReference type="ARBA" id="ARBA00008676"/>
    </source>
</evidence>
<evidence type="ECO:0000256" key="6">
    <source>
        <dbReference type="ARBA" id="ARBA00022723"/>
    </source>
</evidence>
<dbReference type="GO" id="GO:0000287">
    <property type="term" value="F:magnesium ion binding"/>
    <property type="evidence" value="ECO:0007669"/>
    <property type="project" value="TreeGrafter"/>
</dbReference>
<dbReference type="Gene3D" id="3.20.20.60">
    <property type="entry name" value="Phosphoenolpyruvate-binding domains"/>
    <property type="match status" value="1"/>
</dbReference>
<keyword evidence="8" id="KW-0963">Cytoplasm</keyword>
<evidence type="ECO:0000256" key="11">
    <source>
        <dbReference type="PIRSR" id="PIRSR000388-3"/>
    </source>
</evidence>
<feature type="binding site" evidence="8 10">
    <location>
        <position position="118"/>
    </location>
    <ligand>
        <name>3-methyl-2-oxobutanoate</name>
        <dbReference type="ChEBI" id="CHEBI:11851"/>
    </ligand>
</feature>
<dbReference type="GO" id="GO:0032259">
    <property type="term" value="P:methylation"/>
    <property type="evidence" value="ECO:0007669"/>
    <property type="project" value="UniProtKB-KW"/>
</dbReference>
<dbReference type="RefSeq" id="WP_002710524.1">
    <property type="nucleotide sequence ID" value="NZ_JH651384.1"/>
</dbReference>
<proteinExistence type="inferred from homology"/>
<dbReference type="EMBL" id="JH651384">
    <property type="protein sequence ID" value="EIJ36656.1"/>
    <property type="molecule type" value="Genomic_DNA"/>
</dbReference>
<comment type="subunit">
    <text evidence="3 8">Homodecamer; pentamer of dimers.</text>
</comment>
<comment type="cofactor">
    <cofactor evidence="8 11">
        <name>Mg(2+)</name>
        <dbReference type="ChEBI" id="CHEBI:18420"/>
    </cofactor>
    <text evidence="8 11">Binds 1 Mg(2+) ion per subunit.</text>
</comment>
<comment type="subcellular location">
    <subcellularLocation>
        <location evidence="8">Cytoplasm</location>
    </subcellularLocation>
</comment>
<dbReference type="CDD" id="cd06557">
    <property type="entry name" value="KPHMT-like"/>
    <property type="match status" value="1"/>
</dbReference>
<evidence type="ECO:0000256" key="9">
    <source>
        <dbReference type="PIRSR" id="PIRSR000388-1"/>
    </source>
</evidence>
<keyword evidence="8 11" id="KW-0460">Magnesium</keyword>
<dbReference type="Pfam" id="PF02548">
    <property type="entry name" value="Pantoate_transf"/>
    <property type="match status" value="1"/>
</dbReference>
<evidence type="ECO:0000256" key="1">
    <source>
        <dbReference type="ARBA" id="ARBA00005033"/>
    </source>
</evidence>
<dbReference type="GO" id="GO:0008168">
    <property type="term" value="F:methyltransferase activity"/>
    <property type="evidence" value="ECO:0007669"/>
    <property type="project" value="UniProtKB-KW"/>
</dbReference>
<evidence type="ECO:0000313" key="12">
    <source>
        <dbReference type="EMBL" id="EIJ36656.1"/>
    </source>
</evidence>
<dbReference type="NCBIfam" id="TIGR00222">
    <property type="entry name" value="panB"/>
    <property type="match status" value="1"/>
</dbReference>
<dbReference type="PANTHER" id="PTHR20881">
    <property type="entry name" value="3-METHYL-2-OXOBUTANOATE HYDROXYMETHYLTRANSFERASE"/>
    <property type="match status" value="1"/>
</dbReference>
<evidence type="ECO:0000256" key="5">
    <source>
        <dbReference type="ARBA" id="ARBA00022679"/>
    </source>
</evidence>
<feature type="binding site" evidence="8 11">
    <location>
        <position position="89"/>
    </location>
    <ligand>
        <name>Mg(2+)</name>
        <dbReference type="ChEBI" id="CHEBI:18420"/>
    </ligand>
</feature>
<feature type="active site" description="Proton acceptor" evidence="8 9">
    <location>
        <position position="187"/>
    </location>
</feature>
<comment type="pathway">
    <text evidence="1 8">Cofactor biosynthesis; (R)-pantothenate biosynthesis; (R)-pantoate from 3-methyl-2-oxobutanoate: step 1/2.</text>
</comment>
<dbReference type="EC" id="2.1.2.11" evidence="8"/>
<keyword evidence="5 8" id="KW-0808">Transferase</keyword>
<dbReference type="Proteomes" id="UP000005317">
    <property type="component" value="Unassembled WGS sequence"/>
</dbReference>
<sequence>MSAKPNPRVTVTSLRKMKREAEKIAMLTAYDASFAKVLDDQGVDVVLVGDSLGMVIQGHDTTVPVSMDDMVYHTRAVTKMCQRALVIGDLPFMSYTSPDLALRNSARLMQDGGAHMVKLEGGAPQVATVSQLAHHGVPVCAHLGLQPQSVHKLGGYRVQGRDEAVARQMLDDAKALQDAGADLLVLECVPVTLAEQITQALEIPTIGIGAGRECDGQVLVLHDMLGISPRAPKFSHDFIGSGATIAQAVTAYVQAVKAGTFPEDQHCFF</sequence>
<feature type="binding site" evidence="8 11">
    <location>
        <position position="50"/>
    </location>
    <ligand>
        <name>Mg(2+)</name>
        <dbReference type="ChEBI" id="CHEBI:18420"/>
    </ligand>
</feature>
<dbReference type="OrthoDB" id="9781789at2"/>
<comment type="function">
    <text evidence="7 8">Catalyzes the reversible reaction in which hydroxymethyl group from 5,10-methylenetetrahydrofolate is transferred onto alpha-ketoisovalerate to form ketopantoate.</text>
</comment>
<dbReference type="GO" id="GO:0015940">
    <property type="term" value="P:pantothenate biosynthetic process"/>
    <property type="evidence" value="ECO:0007669"/>
    <property type="project" value="UniProtKB-UniRule"/>
</dbReference>
<dbReference type="PANTHER" id="PTHR20881:SF0">
    <property type="entry name" value="3-METHYL-2-OXOBUTANOATE HYDROXYMETHYLTRANSFERASE"/>
    <property type="match status" value="1"/>
</dbReference>
<feature type="binding site" evidence="8 10">
    <location>
        <position position="89"/>
    </location>
    <ligand>
        <name>3-methyl-2-oxobutanoate</name>
        <dbReference type="ChEBI" id="CHEBI:11851"/>
    </ligand>
</feature>
<gene>
    <name evidence="8" type="primary">panB</name>
    <name evidence="12" type="ORF">Thini_4164</name>
</gene>
<keyword evidence="4 8" id="KW-0566">Pantothenate biosynthesis</keyword>
<dbReference type="UniPathway" id="UPA00028">
    <property type="reaction ID" value="UER00003"/>
</dbReference>
<feature type="binding site" evidence="8 10">
    <location>
        <begin position="50"/>
        <end position="51"/>
    </location>
    <ligand>
        <name>3-methyl-2-oxobutanoate</name>
        <dbReference type="ChEBI" id="CHEBI:11851"/>
    </ligand>
</feature>
<dbReference type="AlphaFoldDB" id="A0A656HMA0"/>
<dbReference type="InterPro" id="IPR040442">
    <property type="entry name" value="Pyrv_kinase-like_dom_sf"/>
</dbReference>
<dbReference type="InterPro" id="IPR015813">
    <property type="entry name" value="Pyrv/PenolPyrv_kinase-like_dom"/>
</dbReference>
<evidence type="ECO:0000256" key="7">
    <source>
        <dbReference type="ARBA" id="ARBA00056497"/>
    </source>
</evidence>
<accession>A0A656HMA0</accession>
<evidence type="ECO:0000256" key="10">
    <source>
        <dbReference type="PIRSR" id="PIRSR000388-2"/>
    </source>
</evidence>
<evidence type="ECO:0000256" key="4">
    <source>
        <dbReference type="ARBA" id="ARBA00022655"/>
    </source>
</evidence>
<comment type="similarity">
    <text evidence="2 8">Belongs to the PanB family.</text>
</comment>
<dbReference type="GO" id="GO:0005737">
    <property type="term" value="C:cytoplasm"/>
    <property type="evidence" value="ECO:0007669"/>
    <property type="project" value="UniProtKB-SubCell"/>
</dbReference>
<keyword evidence="13" id="KW-1185">Reference proteome</keyword>
<feature type="binding site" evidence="8 11">
    <location>
        <position position="120"/>
    </location>
    <ligand>
        <name>Mg(2+)</name>
        <dbReference type="ChEBI" id="CHEBI:18420"/>
    </ligand>
</feature>
<evidence type="ECO:0000313" key="13">
    <source>
        <dbReference type="Proteomes" id="UP000005317"/>
    </source>
</evidence>
<dbReference type="PIRSF" id="PIRSF000388">
    <property type="entry name" value="Pantoate_hydroxy_MeTrfase"/>
    <property type="match status" value="1"/>
</dbReference>
<protein>
    <recommendedName>
        <fullName evidence="8">3-methyl-2-oxobutanoate hydroxymethyltransferase</fullName>
        <ecNumber evidence="8">2.1.2.11</ecNumber>
    </recommendedName>
    <alternativeName>
        <fullName evidence="8">Ketopantoate hydroxymethyltransferase</fullName>
        <shortName evidence="8">KPHMT</shortName>
    </alternativeName>
</protein>
<reference evidence="13" key="1">
    <citation type="journal article" date="2011" name="Stand. Genomic Sci.">
        <title>Genome sequence of the filamentous, gliding Thiothrix nivea neotype strain (JP2(T)).</title>
        <authorList>
            <person name="Lapidus A."/>
            <person name="Nolan M."/>
            <person name="Lucas S."/>
            <person name="Glavina Del Rio T."/>
            <person name="Tice H."/>
            <person name="Cheng J.F."/>
            <person name="Tapia R."/>
            <person name="Han C."/>
            <person name="Goodwin L."/>
            <person name="Pitluck S."/>
            <person name="Liolios K."/>
            <person name="Pagani I."/>
            <person name="Ivanova N."/>
            <person name="Huntemann M."/>
            <person name="Mavromatis K."/>
            <person name="Mikhailova N."/>
            <person name="Pati A."/>
            <person name="Chen A."/>
            <person name="Palaniappan K."/>
            <person name="Land M."/>
            <person name="Brambilla E.M."/>
            <person name="Rohde M."/>
            <person name="Abt B."/>
            <person name="Verbarg S."/>
            <person name="Goker M."/>
            <person name="Bristow J."/>
            <person name="Eisen J.A."/>
            <person name="Markowitz V."/>
            <person name="Hugenholtz P."/>
            <person name="Kyrpides N.C."/>
            <person name="Klenk H.P."/>
            <person name="Woyke T."/>
        </authorList>
    </citation>
    <scope>NUCLEOTIDE SEQUENCE [LARGE SCALE GENOMIC DNA]</scope>
    <source>
        <strain evidence="13">ATCC 35100 / DSM 5205 / JP2</strain>
    </source>
</reference>